<dbReference type="Gene3D" id="3.40.50.1100">
    <property type="match status" value="2"/>
</dbReference>
<evidence type="ECO:0000256" key="2">
    <source>
        <dbReference type="ARBA" id="ARBA00008639"/>
    </source>
</evidence>
<feature type="domain" description="Tryptophan synthase beta chain-like PALP" evidence="6">
    <location>
        <begin position="11"/>
        <end position="280"/>
    </location>
</feature>
<comment type="cofactor">
    <cofactor evidence="1">
        <name>pyridoxal 5'-phosphate</name>
        <dbReference type="ChEBI" id="CHEBI:597326"/>
    </cofactor>
</comment>
<protein>
    <submittedName>
        <fullName evidence="7">Putative D-cysteine desulfhydrase, PLP-dependent enzyme</fullName>
    </submittedName>
</protein>
<dbReference type="GO" id="GO:0019148">
    <property type="term" value="F:D-cysteine desulfhydrase activity"/>
    <property type="evidence" value="ECO:0007669"/>
    <property type="project" value="TreeGrafter"/>
</dbReference>
<dbReference type="PANTHER" id="PTHR43780">
    <property type="entry name" value="1-AMINOCYCLOPROPANE-1-CARBOXYLATE DEAMINASE-RELATED"/>
    <property type="match status" value="1"/>
</dbReference>
<comment type="similarity">
    <text evidence="2">Belongs to the ACC deaminase/D-cysteine desulfhydrase family.</text>
</comment>
<name>Q1N624_9GAMM</name>
<dbReference type="InterPro" id="IPR001926">
    <property type="entry name" value="TrpB-like_PALP"/>
</dbReference>
<keyword evidence="8" id="KW-1185">Reference proteome</keyword>
<evidence type="ECO:0000259" key="6">
    <source>
        <dbReference type="Pfam" id="PF00291"/>
    </source>
</evidence>
<reference evidence="7 8" key="1">
    <citation type="submission" date="2006-03" db="EMBL/GenBank/DDBJ databases">
        <authorList>
            <person name="Pinhassi J."/>
            <person name="Pedros-Alio C."/>
            <person name="Ferriera S."/>
            <person name="Johnson J."/>
            <person name="Kravitz S."/>
            <person name="Halpern A."/>
            <person name="Remington K."/>
            <person name="Beeson K."/>
            <person name="Tran B."/>
            <person name="Rogers Y.-H."/>
            <person name="Friedman R."/>
            <person name="Venter J.C."/>
        </authorList>
    </citation>
    <scope>NUCLEOTIDE SEQUENCE [LARGE SCALE GENOMIC DNA]</scope>
    <source>
        <strain evidence="7 8">RED65</strain>
    </source>
</reference>
<evidence type="ECO:0000256" key="4">
    <source>
        <dbReference type="PIRSR" id="PIRSR006278-1"/>
    </source>
</evidence>
<dbReference type="OrthoDB" id="9801249at2"/>
<dbReference type="InterPro" id="IPR027278">
    <property type="entry name" value="ACCD_DCysDesulf"/>
</dbReference>
<dbReference type="AlphaFoldDB" id="Q1N624"/>
<dbReference type="EMBL" id="AAQH01000001">
    <property type="protein sequence ID" value="EAT13768.1"/>
    <property type="molecule type" value="Genomic_DNA"/>
</dbReference>
<dbReference type="Pfam" id="PF00291">
    <property type="entry name" value="PALP"/>
    <property type="match status" value="1"/>
</dbReference>
<comment type="caution">
    <text evidence="7">The sequence shown here is derived from an EMBL/GenBank/DDBJ whole genome shotgun (WGS) entry which is preliminary data.</text>
</comment>
<sequence length="286" mass="32317">MSSIQLIEHPLFKQQKVTVCVKRDDQVHPIISGNKWYKLKYHFQAFFGGQYDCLASFGGPYSNHLHALAYAGKEKGVRTIGFIRGEQILPLNPTLRDCVDWGMTLIPISRQQYKLKHDLRTLKAYQAFYPNMYIIPEGGSGILGVKGSMGMVSVEQAKSFDHIVVAAGTGTTAAGIIANVSSATKVHVIAALKAKQWLENEISHYLDELCISGKQWSVFEDYTFGGYAKRPRELLDFIERENKFLPLEPIYTAKAWFALHEMIHEQIIPSNERVLFIHTGGLQGWR</sequence>
<evidence type="ECO:0000256" key="3">
    <source>
        <dbReference type="ARBA" id="ARBA00022898"/>
    </source>
</evidence>
<evidence type="ECO:0000313" key="7">
    <source>
        <dbReference type="EMBL" id="EAT13768.1"/>
    </source>
</evidence>
<dbReference type="RefSeq" id="WP_007017189.1">
    <property type="nucleotide sequence ID" value="NZ_CH724113.1"/>
</dbReference>
<dbReference type="InterPro" id="IPR036052">
    <property type="entry name" value="TrpB-like_PALP_sf"/>
</dbReference>
<dbReference type="PIRSF" id="PIRSF006278">
    <property type="entry name" value="ACCD_DCysDesulf"/>
    <property type="match status" value="1"/>
</dbReference>
<gene>
    <name evidence="7" type="ORF">RED65_10259</name>
</gene>
<evidence type="ECO:0000256" key="1">
    <source>
        <dbReference type="ARBA" id="ARBA00001933"/>
    </source>
</evidence>
<dbReference type="STRING" id="207949.RED65_10259"/>
<organism evidence="7 8">
    <name type="scientific">Bermanella marisrubri</name>
    <dbReference type="NCBI Taxonomy" id="207949"/>
    <lineage>
        <taxon>Bacteria</taxon>
        <taxon>Pseudomonadati</taxon>
        <taxon>Pseudomonadota</taxon>
        <taxon>Gammaproteobacteria</taxon>
        <taxon>Oceanospirillales</taxon>
        <taxon>Oceanospirillaceae</taxon>
        <taxon>Bermanella</taxon>
    </lineage>
</organism>
<dbReference type="Proteomes" id="UP000004263">
    <property type="component" value="Unassembled WGS sequence"/>
</dbReference>
<feature type="active site" description="Nucleophile" evidence="4">
    <location>
        <position position="62"/>
    </location>
</feature>
<accession>Q1N624</accession>
<dbReference type="PANTHER" id="PTHR43780:SF2">
    <property type="entry name" value="1-AMINOCYCLOPROPANE-1-CARBOXYLATE DEAMINASE-RELATED"/>
    <property type="match status" value="1"/>
</dbReference>
<feature type="modified residue" description="N6-(pyridoxal phosphate)lysine" evidence="5">
    <location>
        <position position="35"/>
    </location>
</feature>
<evidence type="ECO:0000313" key="8">
    <source>
        <dbReference type="Proteomes" id="UP000004263"/>
    </source>
</evidence>
<evidence type="ECO:0000256" key="5">
    <source>
        <dbReference type="PIRSR" id="PIRSR006278-2"/>
    </source>
</evidence>
<dbReference type="HOGENOM" id="CLU_048897_0_0_6"/>
<keyword evidence="3 5" id="KW-0663">Pyridoxal phosphate</keyword>
<proteinExistence type="inferred from homology"/>
<dbReference type="SUPFAM" id="SSF53686">
    <property type="entry name" value="Tryptophan synthase beta subunit-like PLP-dependent enzymes"/>
    <property type="match status" value="1"/>
</dbReference>